<comment type="caution">
    <text evidence="2">The sequence shown here is derived from an EMBL/GenBank/DDBJ whole genome shotgun (WGS) entry which is preliminary data.</text>
</comment>
<sequence>MKSEESDVREESSFSLQSFDDASSVLYDNEIPEAFDDSGGGDEGSTGDDVGSPTAMKNRSYCHLEPSARKFICGVRAIELV</sequence>
<evidence type="ECO:0000313" key="2">
    <source>
        <dbReference type="EMBL" id="KAJ1356567.1"/>
    </source>
</evidence>
<organism evidence="2 3">
    <name type="scientific">Parelaphostrongylus tenuis</name>
    <name type="common">Meningeal worm</name>
    <dbReference type="NCBI Taxonomy" id="148309"/>
    <lineage>
        <taxon>Eukaryota</taxon>
        <taxon>Metazoa</taxon>
        <taxon>Ecdysozoa</taxon>
        <taxon>Nematoda</taxon>
        <taxon>Chromadorea</taxon>
        <taxon>Rhabditida</taxon>
        <taxon>Rhabditina</taxon>
        <taxon>Rhabditomorpha</taxon>
        <taxon>Strongyloidea</taxon>
        <taxon>Metastrongylidae</taxon>
        <taxon>Parelaphostrongylus</taxon>
    </lineage>
</organism>
<dbReference type="AlphaFoldDB" id="A0AAD5MDE7"/>
<evidence type="ECO:0000313" key="3">
    <source>
        <dbReference type="Proteomes" id="UP001196413"/>
    </source>
</evidence>
<proteinExistence type="predicted"/>
<name>A0AAD5MDE7_PARTN</name>
<accession>A0AAD5MDE7</accession>
<reference evidence="2" key="1">
    <citation type="submission" date="2021-06" db="EMBL/GenBank/DDBJ databases">
        <title>Parelaphostrongylus tenuis whole genome reference sequence.</title>
        <authorList>
            <person name="Garwood T.J."/>
            <person name="Larsen P.A."/>
            <person name="Fountain-Jones N.M."/>
            <person name="Garbe J.R."/>
            <person name="Macchietto M.G."/>
            <person name="Kania S.A."/>
            <person name="Gerhold R.W."/>
            <person name="Richards J.E."/>
            <person name="Wolf T.M."/>
        </authorList>
    </citation>
    <scope>NUCLEOTIDE SEQUENCE</scope>
    <source>
        <strain evidence="2">MNPRO001-30</strain>
        <tissue evidence="2">Meninges</tissue>
    </source>
</reference>
<dbReference type="Proteomes" id="UP001196413">
    <property type="component" value="Unassembled WGS sequence"/>
</dbReference>
<feature type="compositionally biased region" description="Acidic residues" evidence="1">
    <location>
        <begin position="30"/>
        <end position="40"/>
    </location>
</feature>
<evidence type="ECO:0000256" key="1">
    <source>
        <dbReference type="SAM" id="MobiDB-lite"/>
    </source>
</evidence>
<feature type="region of interest" description="Disordered" evidence="1">
    <location>
        <begin position="30"/>
        <end position="55"/>
    </location>
</feature>
<keyword evidence="3" id="KW-1185">Reference proteome</keyword>
<dbReference type="EMBL" id="JAHQIW010002843">
    <property type="protein sequence ID" value="KAJ1356567.1"/>
    <property type="molecule type" value="Genomic_DNA"/>
</dbReference>
<gene>
    <name evidence="2" type="ORF">KIN20_014297</name>
</gene>
<protein>
    <submittedName>
        <fullName evidence="2">Uncharacterized protein</fullName>
    </submittedName>
</protein>